<keyword evidence="4 7" id="KW-0812">Transmembrane</keyword>
<feature type="transmembrane region" description="Helical" evidence="7">
    <location>
        <begin position="100"/>
        <end position="124"/>
    </location>
</feature>
<evidence type="ECO:0000313" key="9">
    <source>
        <dbReference type="Proteomes" id="UP000688137"/>
    </source>
</evidence>
<keyword evidence="6 7" id="KW-0472">Membrane</keyword>
<dbReference type="PANTHER" id="PTHR33567">
    <property type="entry name" value="CHROMATE ION TRANSPORTER (EUROFUNG)"/>
    <property type="match status" value="1"/>
</dbReference>
<feature type="transmembrane region" description="Helical" evidence="7">
    <location>
        <begin position="246"/>
        <end position="265"/>
    </location>
</feature>
<name>A0A8S1NN12_PARPR</name>
<feature type="transmembrane region" description="Helical" evidence="7">
    <location>
        <begin position="165"/>
        <end position="182"/>
    </location>
</feature>
<accession>A0A8S1NN12</accession>
<protein>
    <recommendedName>
        <fullName evidence="10">Chromate transporter</fullName>
    </recommendedName>
</protein>
<dbReference type="AlphaFoldDB" id="A0A8S1NN12"/>
<evidence type="ECO:0008006" key="10">
    <source>
        <dbReference type="Google" id="ProtNLM"/>
    </source>
</evidence>
<reference evidence="8" key="1">
    <citation type="submission" date="2021-01" db="EMBL/GenBank/DDBJ databases">
        <authorList>
            <consortium name="Genoscope - CEA"/>
            <person name="William W."/>
        </authorList>
    </citation>
    <scope>NUCLEOTIDE SEQUENCE</scope>
</reference>
<feature type="transmembrane region" description="Helical" evidence="7">
    <location>
        <begin position="136"/>
        <end position="158"/>
    </location>
</feature>
<sequence length="456" mass="50671">MIEMQTLGVKNTQPKFSLLIDDSKTLTYLELLKCAAPLALVDVQTLSTSHYQQFKNVFVTQNKAVSEPQFEEITSLVDFIPGATTSQMMVALGTISKKNALGGIVALLAYTMPGAMILTILGYIYSKYPDPRDLNILVFLAIQGIKSSTVSLILQLLISMAVKTINNKMHISLSILSAILFVTYQQPYVLILTMMMGGIITIMVEYDAENTIGRRTFVKEQSATPAIFNDPKLINKKNSHKISQLLGNKSLHMYSLILLLLLYLNSQQQSLILDLSLSFYNIGTFMIGGTPITLPFMYAETALNPLYINADAFWLGFGLAAALPGPYLNFAIFLGTHSMGIYGGICCWVAIFVPSVLQIWGLLPHWSNFRKNIYLMKFKEGVISVAIGFLATAVYYGWVDACKYDLSTATVISFLSLVYVSLLNFNSPAVLTLGAALFIIRYLALWYYRELDPVIF</sequence>
<evidence type="ECO:0000256" key="5">
    <source>
        <dbReference type="ARBA" id="ARBA00022989"/>
    </source>
</evidence>
<dbReference type="PANTHER" id="PTHR33567:SF3">
    <property type="entry name" value="CHROMATE ION TRANSPORTER (EUROFUNG)"/>
    <property type="match status" value="1"/>
</dbReference>
<feature type="transmembrane region" description="Helical" evidence="7">
    <location>
        <begin position="339"/>
        <end position="360"/>
    </location>
</feature>
<feature type="transmembrane region" description="Helical" evidence="7">
    <location>
        <begin position="404"/>
        <end position="422"/>
    </location>
</feature>
<dbReference type="InterPro" id="IPR014047">
    <property type="entry name" value="Chr_Tranpt_l_chain"/>
</dbReference>
<dbReference type="Pfam" id="PF02417">
    <property type="entry name" value="Chromate_transp"/>
    <property type="match status" value="2"/>
</dbReference>
<evidence type="ECO:0000256" key="2">
    <source>
        <dbReference type="ARBA" id="ARBA00005262"/>
    </source>
</evidence>
<feature type="transmembrane region" description="Helical" evidence="7">
    <location>
        <begin position="381"/>
        <end position="398"/>
    </location>
</feature>
<comment type="subcellular location">
    <subcellularLocation>
        <location evidence="1">Cell membrane</location>
        <topology evidence="1">Multi-pass membrane protein</topology>
    </subcellularLocation>
</comment>
<comment type="similarity">
    <text evidence="2">Belongs to the chromate ion transporter (CHR) (TC 2.A.51) family.</text>
</comment>
<feature type="transmembrane region" description="Helical" evidence="7">
    <location>
        <begin position="306"/>
        <end position="327"/>
    </location>
</feature>
<dbReference type="InterPro" id="IPR003370">
    <property type="entry name" value="Chromate_transpt"/>
</dbReference>
<dbReference type="GO" id="GO:0005886">
    <property type="term" value="C:plasma membrane"/>
    <property type="evidence" value="ECO:0007669"/>
    <property type="project" value="UniProtKB-SubCell"/>
</dbReference>
<evidence type="ECO:0000256" key="7">
    <source>
        <dbReference type="SAM" id="Phobius"/>
    </source>
</evidence>
<evidence type="ECO:0000256" key="6">
    <source>
        <dbReference type="ARBA" id="ARBA00023136"/>
    </source>
</evidence>
<keyword evidence="5 7" id="KW-1133">Transmembrane helix</keyword>
<comment type="caution">
    <text evidence="8">The sequence shown here is derived from an EMBL/GenBank/DDBJ whole genome shotgun (WGS) entry which is preliminary data.</text>
</comment>
<evidence type="ECO:0000256" key="4">
    <source>
        <dbReference type="ARBA" id="ARBA00022692"/>
    </source>
</evidence>
<dbReference type="PIRSF" id="PIRSF004810">
    <property type="entry name" value="ChrA"/>
    <property type="match status" value="1"/>
</dbReference>
<evidence type="ECO:0000256" key="1">
    <source>
        <dbReference type="ARBA" id="ARBA00004651"/>
    </source>
</evidence>
<gene>
    <name evidence="8" type="ORF">PPRIM_AZ9-3.1.T0960128</name>
</gene>
<proteinExistence type="inferred from homology"/>
<dbReference type="GO" id="GO:0015109">
    <property type="term" value="F:chromate transmembrane transporter activity"/>
    <property type="evidence" value="ECO:0007669"/>
    <property type="project" value="InterPro"/>
</dbReference>
<feature type="transmembrane region" description="Helical" evidence="7">
    <location>
        <begin position="277"/>
        <end position="299"/>
    </location>
</feature>
<dbReference type="Proteomes" id="UP000688137">
    <property type="component" value="Unassembled WGS sequence"/>
</dbReference>
<evidence type="ECO:0000313" key="8">
    <source>
        <dbReference type="EMBL" id="CAD8094647.1"/>
    </source>
</evidence>
<keyword evidence="9" id="KW-1185">Reference proteome</keyword>
<evidence type="ECO:0000256" key="3">
    <source>
        <dbReference type="ARBA" id="ARBA00022475"/>
    </source>
</evidence>
<dbReference type="EMBL" id="CAJJDM010000099">
    <property type="protein sequence ID" value="CAD8094647.1"/>
    <property type="molecule type" value="Genomic_DNA"/>
</dbReference>
<feature type="transmembrane region" description="Helical" evidence="7">
    <location>
        <begin position="429"/>
        <end position="448"/>
    </location>
</feature>
<keyword evidence="3" id="KW-1003">Cell membrane</keyword>
<organism evidence="8 9">
    <name type="scientific">Paramecium primaurelia</name>
    <dbReference type="NCBI Taxonomy" id="5886"/>
    <lineage>
        <taxon>Eukaryota</taxon>
        <taxon>Sar</taxon>
        <taxon>Alveolata</taxon>
        <taxon>Ciliophora</taxon>
        <taxon>Intramacronucleata</taxon>
        <taxon>Oligohymenophorea</taxon>
        <taxon>Peniculida</taxon>
        <taxon>Parameciidae</taxon>
        <taxon>Paramecium</taxon>
    </lineage>
</organism>